<gene>
    <name evidence="2" type="ORF">HMPREF2087_01841</name>
</gene>
<dbReference type="AlphaFoldDB" id="V8CF31"/>
<organism evidence="2 3">
    <name type="scientific">Helicobacter canis NCTC 12740</name>
    <dbReference type="NCBI Taxonomy" id="1357399"/>
    <lineage>
        <taxon>Bacteria</taxon>
        <taxon>Pseudomonadati</taxon>
        <taxon>Campylobacterota</taxon>
        <taxon>Epsilonproteobacteria</taxon>
        <taxon>Campylobacterales</taxon>
        <taxon>Helicobacteraceae</taxon>
        <taxon>Helicobacter</taxon>
    </lineage>
</organism>
<name>V8CF31_9HELI</name>
<reference evidence="2 3" key="1">
    <citation type="submission" date="2013-10" db="EMBL/GenBank/DDBJ databases">
        <title>The Genome Sequence of Helicobacter canis NCTC 12740.</title>
        <authorList>
            <consortium name="The Broad Institute Genomics Platform"/>
            <person name="Earl A."/>
            <person name="Fox J.G."/>
            <person name="Shen Z."/>
            <person name="Young S.K."/>
            <person name="Zeng Q."/>
            <person name="Gargeya S."/>
            <person name="Fitzgerald M."/>
            <person name="Abouelleil A."/>
            <person name="Alvarado L."/>
            <person name="Chapman S.B."/>
            <person name="Gainer-Dewar J."/>
            <person name="Goldberg J."/>
            <person name="Griggs A."/>
            <person name="Gujja S."/>
            <person name="Hansen M."/>
            <person name="Howarth C."/>
            <person name="Imamovic A."/>
            <person name="Ireland A."/>
            <person name="Larimer J."/>
            <person name="McCowan C."/>
            <person name="Murphy C."/>
            <person name="Pearson M."/>
            <person name="Poon T.W."/>
            <person name="Priest M."/>
            <person name="Roberts A."/>
            <person name="Saif S."/>
            <person name="Shea T."/>
            <person name="Sykes S."/>
            <person name="Wortman J."/>
            <person name="Nusbaum C."/>
            <person name="Birren B."/>
        </authorList>
    </citation>
    <scope>NUCLEOTIDE SEQUENCE [LARGE SCALE GENOMIC DNA]</scope>
    <source>
        <strain evidence="2 3">NCTC 12740</strain>
    </source>
</reference>
<keyword evidence="3" id="KW-1185">Reference proteome</keyword>
<dbReference type="PATRIC" id="fig|1357399.3.peg.1936"/>
<proteinExistence type="predicted"/>
<sequence>MDSVDVLRVFWRNRWLFVSIFLLVFGGGWFVVSSKNVKPISPSLLDSSVEPQVYVFGVLAKKVGSALPALNKPMLLGLIDELLHINKLESAYSPVQNPLNFAIDTKQILPNLEPVLIMYQAESKQQAQRRFEMLQREIDALPLIVSYQQYYKDLLRAYKVAGSMAQPNPQHSNVAELALLQEVVDNGLLLWIEPTEIAKSQAQAEQKGRISGITPRRAAVFLLLSAFVLASLGVFLLEFVRVNRKRIAQ</sequence>
<dbReference type="RefSeq" id="WP_023930903.1">
    <property type="nucleotide sequence ID" value="NZ_KI669458.1"/>
</dbReference>
<keyword evidence="1" id="KW-0472">Membrane</keyword>
<evidence type="ECO:0000313" key="2">
    <source>
        <dbReference type="EMBL" id="ETD26003.1"/>
    </source>
</evidence>
<feature type="transmembrane region" description="Helical" evidence="1">
    <location>
        <begin position="218"/>
        <end position="237"/>
    </location>
</feature>
<keyword evidence="1" id="KW-1133">Transmembrane helix</keyword>
<protein>
    <submittedName>
        <fullName evidence="2">Uncharacterized protein</fullName>
    </submittedName>
</protein>
<dbReference type="EMBL" id="AZJJ01000007">
    <property type="protein sequence ID" value="ETD26003.1"/>
    <property type="molecule type" value="Genomic_DNA"/>
</dbReference>
<dbReference type="STRING" id="1357399.HMPREF2087_01841"/>
<keyword evidence="1" id="KW-0812">Transmembrane</keyword>
<comment type="caution">
    <text evidence="2">The sequence shown here is derived from an EMBL/GenBank/DDBJ whole genome shotgun (WGS) entry which is preliminary data.</text>
</comment>
<dbReference type="Proteomes" id="UP000018688">
    <property type="component" value="Unassembled WGS sequence"/>
</dbReference>
<dbReference type="HOGENOM" id="CLU_1114609_0_0_7"/>
<feature type="transmembrane region" description="Helical" evidence="1">
    <location>
        <begin position="15"/>
        <end position="32"/>
    </location>
</feature>
<accession>V8CF31</accession>
<evidence type="ECO:0000313" key="3">
    <source>
        <dbReference type="Proteomes" id="UP000018688"/>
    </source>
</evidence>
<evidence type="ECO:0000256" key="1">
    <source>
        <dbReference type="SAM" id="Phobius"/>
    </source>
</evidence>